<feature type="compositionally biased region" description="Low complexity" evidence="1">
    <location>
        <begin position="29"/>
        <end position="42"/>
    </location>
</feature>
<proteinExistence type="predicted"/>
<evidence type="ECO:0000313" key="2">
    <source>
        <dbReference type="EMBL" id="BBH00073.1"/>
    </source>
</evidence>
<name>A0A4Y1R7H4_PRUDU</name>
<dbReference type="EMBL" id="AP019299">
    <property type="protein sequence ID" value="BBH00073.1"/>
    <property type="molecule type" value="Genomic_DNA"/>
</dbReference>
<accession>A0A4Y1R7H4</accession>
<sequence>MRSFRIRPIVDQVPDTLKFQTLDGRSMTPAPSSDPPAQSASAATAPALLDHGVVGPGASQGACVICAAAPAHRHHRPDIDRRTGASGSQPAKKNTRGPCRQLKTAKVTRVTNSRISIGYNERHRAAPKAELHSSLAHDIGHVVRTHCPMQWKSWRVIPDEVKAEVRGQLSTNYNLEDLDEESLTYVNRLFAERYKQWKSDLHHHFQAYDDPQVALQEGCPKELEGGRIVGSGSALIFKRPEFANKAQVNKGNRKKKTLLHHSGSRPFSYRMDARRREGSKFPEIDVFGDTTMVERSQLVLQESASQLPPETPIESVAPPQDAGFQILTETLDQTLEEAGDILSRDGECPAEGT</sequence>
<gene>
    <name evidence="2" type="ORF">Prudu_009977</name>
</gene>
<dbReference type="AlphaFoldDB" id="A0A4Y1R7H4"/>
<organism evidence="2">
    <name type="scientific">Prunus dulcis</name>
    <name type="common">Almond</name>
    <name type="synonym">Amygdalus dulcis</name>
    <dbReference type="NCBI Taxonomy" id="3755"/>
    <lineage>
        <taxon>Eukaryota</taxon>
        <taxon>Viridiplantae</taxon>
        <taxon>Streptophyta</taxon>
        <taxon>Embryophyta</taxon>
        <taxon>Tracheophyta</taxon>
        <taxon>Spermatophyta</taxon>
        <taxon>Magnoliopsida</taxon>
        <taxon>eudicotyledons</taxon>
        <taxon>Gunneridae</taxon>
        <taxon>Pentapetalae</taxon>
        <taxon>rosids</taxon>
        <taxon>fabids</taxon>
        <taxon>Rosales</taxon>
        <taxon>Rosaceae</taxon>
        <taxon>Amygdaloideae</taxon>
        <taxon>Amygdaleae</taxon>
        <taxon>Prunus</taxon>
    </lineage>
</organism>
<reference evidence="2" key="1">
    <citation type="journal article" date="2019" name="Science">
        <title>Mutation of a bHLH transcription factor allowed almond domestication.</title>
        <authorList>
            <person name="Sanchez-Perez R."/>
            <person name="Pavan S."/>
            <person name="Mazzeo R."/>
            <person name="Moldovan C."/>
            <person name="Aiese Cigliano R."/>
            <person name="Del Cueto J."/>
            <person name="Ricciardi F."/>
            <person name="Lotti C."/>
            <person name="Ricciardi L."/>
            <person name="Dicenta F."/>
            <person name="Lopez-Marques R.L."/>
            <person name="Lindberg Moller B."/>
        </authorList>
    </citation>
    <scope>NUCLEOTIDE SEQUENCE</scope>
</reference>
<feature type="region of interest" description="Disordered" evidence="1">
    <location>
        <begin position="22"/>
        <end position="42"/>
    </location>
</feature>
<feature type="region of interest" description="Disordered" evidence="1">
    <location>
        <begin position="73"/>
        <end position="99"/>
    </location>
</feature>
<protein>
    <submittedName>
        <fullName evidence="2">Ankyrin repeat family protein</fullName>
    </submittedName>
</protein>
<evidence type="ECO:0000256" key="1">
    <source>
        <dbReference type="SAM" id="MobiDB-lite"/>
    </source>
</evidence>